<feature type="transmembrane region" description="Helical" evidence="6">
    <location>
        <begin position="75"/>
        <end position="94"/>
    </location>
</feature>
<feature type="transmembrane region" description="Helical" evidence="6">
    <location>
        <begin position="114"/>
        <end position="135"/>
    </location>
</feature>
<evidence type="ECO:0000256" key="5">
    <source>
        <dbReference type="ARBA" id="ARBA00023136"/>
    </source>
</evidence>
<reference evidence="8 9" key="1">
    <citation type="submission" date="2019-09" db="EMBL/GenBank/DDBJ databases">
        <title>Isolation and complete genome sequencing of Methylocystis species.</title>
        <authorList>
            <person name="Rumah B.L."/>
            <person name="Stead C.E."/>
            <person name="Stevens B.C."/>
            <person name="Minton N.P."/>
            <person name="Grosse-Honebrink A."/>
            <person name="Zhang Y."/>
        </authorList>
    </citation>
    <scope>NUCLEOTIDE SEQUENCE [LARGE SCALE GENOMIC DNA]</scope>
    <source>
        <strain evidence="8 9">BRCS2</strain>
    </source>
</reference>
<dbReference type="Proteomes" id="UP000422569">
    <property type="component" value="Chromosome"/>
</dbReference>
<dbReference type="GO" id="GO:0008610">
    <property type="term" value="P:lipid biosynthetic process"/>
    <property type="evidence" value="ECO:0007669"/>
    <property type="project" value="InterPro"/>
</dbReference>
<dbReference type="InterPro" id="IPR051689">
    <property type="entry name" value="Sterol_desaturase/TMEM195"/>
</dbReference>
<comment type="subcellular location">
    <subcellularLocation>
        <location evidence="1">Endomembrane system</location>
        <topology evidence="1">Multi-pass membrane protein</topology>
    </subcellularLocation>
</comment>
<name>A0A6B8MAN9_9HYPH</name>
<keyword evidence="2 6" id="KW-0812">Transmembrane</keyword>
<keyword evidence="3 6" id="KW-1133">Transmembrane helix</keyword>
<dbReference type="AlphaFoldDB" id="A0A6B8MAN9"/>
<evidence type="ECO:0000256" key="2">
    <source>
        <dbReference type="ARBA" id="ARBA00022692"/>
    </source>
</evidence>
<keyword evidence="5 6" id="KW-0472">Membrane</keyword>
<dbReference type="Pfam" id="PF04116">
    <property type="entry name" value="FA_hydroxylase"/>
    <property type="match status" value="1"/>
</dbReference>
<evidence type="ECO:0000259" key="7">
    <source>
        <dbReference type="Pfam" id="PF04116"/>
    </source>
</evidence>
<evidence type="ECO:0000256" key="3">
    <source>
        <dbReference type="ARBA" id="ARBA00022989"/>
    </source>
</evidence>
<dbReference type="GO" id="GO:0012505">
    <property type="term" value="C:endomembrane system"/>
    <property type="evidence" value="ECO:0007669"/>
    <property type="project" value="UniProtKB-SubCell"/>
</dbReference>
<feature type="domain" description="Fatty acid hydroxylase" evidence="7">
    <location>
        <begin position="123"/>
        <end position="268"/>
    </location>
</feature>
<feature type="transmembrane region" description="Helical" evidence="6">
    <location>
        <begin position="18"/>
        <end position="37"/>
    </location>
</feature>
<dbReference type="KEGG" id="mpar:F7D14_14905"/>
<keyword evidence="4" id="KW-0560">Oxidoreductase</keyword>
<evidence type="ECO:0000313" key="8">
    <source>
        <dbReference type="EMBL" id="QGM98639.1"/>
    </source>
</evidence>
<evidence type="ECO:0000313" key="9">
    <source>
        <dbReference type="Proteomes" id="UP000422569"/>
    </source>
</evidence>
<dbReference type="GO" id="GO:0016020">
    <property type="term" value="C:membrane"/>
    <property type="evidence" value="ECO:0007669"/>
    <property type="project" value="GOC"/>
</dbReference>
<dbReference type="GO" id="GO:0006643">
    <property type="term" value="P:membrane lipid metabolic process"/>
    <property type="evidence" value="ECO:0007669"/>
    <property type="project" value="TreeGrafter"/>
</dbReference>
<dbReference type="GO" id="GO:0005506">
    <property type="term" value="F:iron ion binding"/>
    <property type="evidence" value="ECO:0007669"/>
    <property type="project" value="InterPro"/>
</dbReference>
<evidence type="ECO:0000256" key="1">
    <source>
        <dbReference type="ARBA" id="ARBA00004127"/>
    </source>
</evidence>
<sequence>MFEWFVDRLSAKLTGENLAGLALLLATALGSALFVYWRGRETKSARDFISFAAPVEILTHPSARADFAFWLVRRAIMPLMIAGSTFVFGMAYATREVVGRIFHVDPSASGAAGPFVMILFTASMLIAYDFSYYLYHRAQHRIPILWELHKVHHSAEVMVGVTKDRVHPLDELMNRVWDGVIPGVCYGLWSVFVLDPVEVMVLGINVYLMRDILMMDFVRHTHLPISFGPLNALLLCPHWHQLHHSVAEKHADKNFGLMFSFWDRLFGTQCIPEPGETFMFGCDGARENQSLWGLYVMPLERMWAVAKRRLDRWANPILSDGADQ</sequence>
<evidence type="ECO:0000256" key="4">
    <source>
        <dbReference type="ARBA" id="ARBA00023002"/>
    </source>
</evidence>
<evidence type="ECO:0000256" key="6">
    <source>
        <dbReference type="SAM" id="Phobius"/>
    </source>
</evidence>
<dbReference type="InterPro" id="IPR006694">
    <property type="entry name" value="Fatty_acid_hydroxylase"/>
</dbReference>
<dbReference type="PANTHER" id="PTHR21624:SF3">
    <property type="entry name" value="FATTY ACID HYDROXYLASE DOMAIN-CONTAINING PROTEIN"/>
    <property type="match status" value="1"/>
</dbReference>
<organism evidence="8 9">
    <name type="scientific">Methylocystis parvus</name>
    <dbReference type="NCBI Taxonomy" id="134"/>
    <lineage>
        <taxon>Bacteria</taxon>
        <taxon>Pseudomonadati</taxon>
        <taxon>Pseudomonadota</taxon>
        <taxon>Alphaproteobacteria</taxon>
        <taxon>Hyphomicrobiales</taxon>
        <taxon>Methylocystaceae</taxon>
        <taxon>Methylocystis</taxon>
    </lineage>
</organism>
<dbReference type="GO" id="GO:0050479">
    <property type="term" value="F:glyceryl-ether monooxygenase activity"/>
    <property type="evidence" value="ECO:0007669"/>
    <property type="project" value="TreeGrafter"/>
</dbReference>
<dbReference type="RefSeq" id="WP_016919072.1">
    <property type="nucleotide sequence ID" value="NZ_CP044331.1"/>
</dbReference>
<dbReference type="PANTHER" id="PTHR21624">
    <property type="entry name" value="STEROL DESATURASE-RELATED PROTEIN"/>
    <property type="match status" value="1"/>
</dbReference>
<keyword evidence="9" id="KW-1185">Reference proteome</keyword>
<accession>A0A6B8MAN9</accession>
<proteinExistence type="predicted"/>
<gene>
    <name evidence="8" type="ORF">F7D14_14905</name>
</gene>
<dbReference type="EMBL" id="CP044331">
    <property type="protein sequence ID" value="QGM98639.1"/>
    <property type="molecule type" value="Genomic_DNA"/>
</dbReference>
<protein>
    <submittedName>
        <fullName evidence="8">Sterol desaturase family protein</fullName>
    </submittedName>
</protein>